<keyword evidence="3" id="KW-1185">Reference proteome</keyword>
<dbReference type="PANTHER" id="PTHR38636">
    <property type="entry name" value="PROTEIN CBG20488"/>
    <property type="match status" value="1"/>
</dbReference>
<organism evidence="2 3">
    <name type="scientific">Owenia fusiformis</name>
    <name type="common">Polychaete worm</name>
    <dbReference type="NCBI Taxonomy" id="6347"/>
    <lineage>
        <taxon>Eukaryota</taxon>
        <taxon>Metazoa</taxon>
        <taxon>Spiralia</taxon>
        <taxon>Lophotrochozoa</taxon>
        <taxon>Annelida</taxon>
        <taxon>Polychaeta</taxon>
        <taxon>Sedentaria</taxon>
        <taxon>Canalipalpata</taxon>
        <taxon>Sabellida</taxon>
        <taxon>Oweniida</taxon>
        <taxon>Oweniidae</taxon>
        <taxon>Owenia</taxon>
    </lineage>
</organism>
<proteinExistence type="predicted"/>
<gene>
    <name evidence="2" type="ORF">OFUS_LOCUS13119</name>
</gene>
<feature type="region of interest" description="Disordered" evidence="1">
    <location>
        <begin position="168"/>
        <end position="191"/>
    </location>
</feature>
<dbReference type="InterPro" id="IPR013869">
    <property type="entry name" value="DUF1757"/>
</dbReference>
<dbReference type="PANTHER" id="PTHR38636:SF1">
    <property type="entry name" value="CHLORIDE CHANNEL PROTEIN CLC-D"/>
    <property type="match status" value="1"/>
</dbReference>
<name>A0A8J1XV85_OWEFU</name>
<protein>
    <submittedName>
        <fullName evidence="2">Uncharacterized protein</fullName>
    </submittedName>
</protein>
<dbReference type="OrthoDB" id="421638at2759"/>
<evidence type="ECO:0000256" key="1">
    <source>
        <dbReference type="SAM" id="MobiDB-lite"/>
    </source>
</evidence>
<accession>A0A8J1XV85</accession>
<sequence length="191" mass="20238">MAGESTSKKGGAIWLKNMCGMTVTDAEMEDISNPRLELLVHISTKTIQMGALFGMLAIGPVTQLVKGPRTIQAIAHRALKYGANGTIIGAVAGPVMTYGSSTKFEYENFYDRTYRLRYNRGQVITDRMCYFGMAIGAGAGYATGIGILPGIALGVVVGTSGSVFAPGKGCSQDNNKTKESVPVKTEDNKDA</sequence>
<dbReference type="Pfam" id="PF08560">
    <property type="entry name" value="DUF1757"/>
    <property type="match status" value="1"/>
</dbReference>
<dbReference type="EMBL" id="CAIIXF020000006">
    <property type="protein sequence ID" value="CAH1787409.1"/>
    <property type="molecule type" value="Genomic_DNA"/>
</dbReference>
<reference evidence="2" key="1">
    <citation type="submission" date="2022-03" db="EMBL/GenBank/DDBJ databases">
        <authorList>
            <person name="Martin C."/>
        </authorList>
    </citation>
    <scope>NUCLEOTIDE SEQUENCE</scope>
</reference>
<dbReference type="Proteomes" id="UP000749559">
    <property type="component" value="Unassembled WGS sequence"/>
</dbReference>
<feature type="compositionally biased region" description="Basic and acidic residues" evidence="1">
    <location>
        <begin position="175"/>
        <end position="191"/>
    </location>
</feature>
<comment type="caution">
    <text evidence="2">The sequence shown here is derived from an EMBL/GenBank/DDBJ whole genome shotgun (WGS) entry which is preliminary data.</text>
</comment>
<evidence type="ECO:0000313" key="2">
    <source>
        <dbReference type="EMBL" id="CAH1787409.1"/>
    </source>
</evidence>
<evidence type="ECO:0000313" key="3">
    <source>
        <dbReference type="Proteomes" id="UP000749559"/>
    </source>
</evidence>
<dbReference type="AlphaFoldDB" id="A0A8J1XV85"/>